<dbReference type="Proteomes" id="UP000262969">
    <property type="component" value="Unassembled WGS sequence"/>
</dbReference>
<dbReference type="InterPro" id="IPR000182">
    <property type="entry name" value="GNAT_dom"/>
</dbReference>
<keyword evidence="2" id="KW-0808">Transferase</keyword>
<accession>A0A3D2X704</accession>
<evidence type="ECO:0000259" key="1">
    <source>
        <dbReference type="PROSITE" id="PS51186"/>
    </source>
</evidence>
<dbReference type="PROSITE" id="PS51186">
    <property type="entry name" value="GNAT"/>
    <property type="match status" value="1"/>
</dbReference>
<organism evidence="2 3">
    <name type="scientific">Lachnoclostridium phytofermentans</name>
    <dbReference type="NCBI Taxonomy" id="66219"/>
    <lineage>
        <taxon>Bacteria</taxon>
        <taxon>Bacillati</taxon>
        <taxon>Bacillota</taxon>
        <taxon>Clostridia</taxon>
        <taxon>Lachnospirales</taxon>
        <taxon>Lachnospiraceae</taxon>
    </lineage>
</organism>
<dbReference type="SUPFAM" id="SSF55729">
    <property type="entry name" value="Acyl-CoA N-acyltransferases (Nat)"/>
    <property type="match status" value="1"/>
</dbReference>
<protein>
    <submittedName>
        <fullName evidence="2">GNAT family N-acetyltransferase</fullName>
    </submittedName>
</protein>
<name>A0A3D2X704_9FIRM</name>
<dbReference type="GO" id="GO:0016747">
    <property type="term" value="F:acyltransferase activity, transferring groups other than amino-acyl groups"/>
    <property type="evidence" value="ECO:0007669"/>
    <property type="project" value="InterPro"/>
</dbReference>
<gene>
    <name evidence="2" type="ORF">DHW61_10915</name>
</gene>
<feature type="domain" description="N-acetyltransferase" evidence="1">
    <location>
        <begin position="26"/>
        <end position="165"/>
    </location>
</feature>
<sequence>MADMLVNLLDMEDYHKDIERLKAEGIEIFRALAPDKFRIIEWVKEHSSINAVGECDKCFSNQPISCFIAAKGSKILGYACYNATAPDFFGPTKVLEECQGQGIGKALLLRSLHALKDEGYNYAIIGGIGPAKFYEKCVNAVLIESSKTHNTYEHYLTGIERRELQ</sequence>
<dbReference type="AlphaFoldDB" id="A0A3D2X704"/>
<comment type="caution">
    <text evidence="2">The sequence shown here is derived from an EMBL/GenBank/DDBJ whole genome shotgun (WGS) entry which is preliminary data.</text>
</comment>
<evidence type="ECO:0000313" key="3">
    <source>
        <dbReference type="Proteomes" id="UP000262969"/>
    </source>
</evidence>
<dbReference type="Pfam" id="PF13508">
    <property type="entry name" value="Acetyltransf_7"/>
    <property type="match status" value="1"/>
</dbReference>
<dbReference type="EMBL" id="DPVV01000366">
    <property type="protein sequence ID" value="HCL02902.1"/>
    <property type="molecule type" value="Genomic_DNA"/>
</dbReference>
<dbReference type="InterPro" id="IPR016181">
    <property type="entry name" value="Acyl_CoA_acyltransferase"/>
</dbReference>
<evidence type="ECO:0000313" key="2">
    <source>
        <dbReference type="EMBL" id="HCL02902.1"/>
    </source>
</evidence>
<reference evidence="2 3" key="1">
    <citation type="journal article" date="2018" name="Nat. Biotechnol.">
        <title>A standardized bacterial taxonomy based on genome phylogeny substantially revises the tree of life.</title>
        <authorList>
            <person name="Parks D.H."/>
            <person name="Chuvochina M."/>
            <person name="Waite D.W."/>
            <person name="Rinke C."/>
            <person name="Skarshewski A."/>
            <person name="Chaumeil P.A."/>
            <person name="Hugenholtz P."/>
        </authorList>
    </citation>
    <scope>NUCLEOTIDE SEQUENCE [LARGE SCALE GENOMIC DNA]</scope>
    <source>
        <strain evidence="2">UBA11728</strain>
    </source>
</reference>
<proteinExistence type="predicted"/>
<dbReference type="Gene3D" id="3.40.630.30">
    <property type="match status" value="1"/>
</dbReference>
<dbReference type="CDD" id="cd04301">
    <property type="entry name" value="NAT_SF"/>
    <property type="match status" value="1"/>
</dbReference>